<feature type="signal peptide" evidence="1">
    <location>
        <begin position="1"/>
        <end position="18"/>
    </location>
</feature>
<name>A0A8H7AWS6_9PLEO</name>
<proteinExistence type="predicted"/>
<comment type="caution">
    <text evidence="2">The sequence shown here is derived from an EMBL/GenBank/DDBJ whole genome shotgun (WGS) entry which is preliminary data.</text>
</comment>
<dbReference type="AlphaFoldDB" id="A0A8H7AWS6"/>
<keyword evidence="3" id="KW-1185">Reference proteome</keyword>
<accession>A0A8H7AWS6</accession>
<reference evidence="2" key="2">
    <citation type="submission" date="2020-08" db="EMBL/GenBank/DDBJ databases">
        <title>Draft Genome Sequence of Cumin Blight Pathogen Alternaria burnsii.</title>
        <authorList>
            <person name="Feng Z."/>
        </authorList>
    </citation>
    <scope>NUCLEOTIDE SEQUENCE</scope>
    <source>
        <strain evidence="2">CBS107.38</strain>
    </source>
</reference>
<evidence type="ECO:0000313" key="3">
    <source>
        <dbReference type="Proteomes" id="UP000596902"/>
    </source>
</evidence>
<dbReference type="GeneID" id="62209409"/>
<dbReference type="RefSeq" id="XP_038781127.1">
    <property type="nucleotide sequence ID" value="XM_038936231.1"/>
</dbReference>
<protein>
    <submittedName>
        <fullName evidence="2">Uncharacterized protein</fullName>
    </submittedName>
</protein>
<dbReference type="Proteomes" id="UP000596902">
    <property type="component" value="Unassembled WGS sequence"/>
</dbReference>
<keyword evidence="1" id="KW-0732">Signal</keyword>
<organism evidence="2 3">
    <name type="scientific">Alternaria burnsii</name>
    <dbReference type="NCBI Taxonomy" id="1187904"/>
    <lineage>
        <taxon>Eukaryota</taxon>
        <taxon>Fungi</taxon>
        <taxon>Dikarya</taxon>
        <taxon>Ascomycota</taxon>
        <taxon>Pezizomycotina</taxon>
        <taxon>Dothideomycetes</taxon>
        <taxon>Pleosporomycetidae</taxon>
        <taxon>Pleosporales</taxon>
        <taxon>Pleosporineae</taxon>
        <taxon>Pleosporaceae</taxon>
        <taxon>Alternaria</taxon>
        <taxon>Alternaria sect. Alternaria</taxon>
    </lineage>
</organism>
<dbReference type="OrthoDB" id="3446835at2759"/>
<feature type="chain" id="PRO_5034068670" evidence="1">
    <location>
        <begin position="19"/>
        <end position="88"/>
    </location>
</feature>
<evidence type="ECO:0000256" key="1">
    <source>
        <dbReference type="SAM" id="SignalP"/>
    </source>
</evidence>
<evidence type="ECO:0000313" key="2">
    <source>
        <dbReference type="EMBL" id="KAF7670733.1"/>
    </source>
</evidence>
<reference evidence="2" key="1">
    <citation type="submission" date="2020-01" db="EMBL/GenBank/DDBJ databases">
        <authorList>
            <person name="Feng Z.H.Z."/>
        </authorList>
    </citation>
    <scope>NUCLEOTIDE SEQUENCE</scope>
    <source>
        <strain evidence="2">CBS107.38</strain>
    </source>
</reference>
<gene>
    <name evidence="2" type="ORF">GT037_011184</name>
</gene>
<dbReference type="EMBL" id="JAAABM010000029">
    <property type="protein sequence ID" value="KAF7670733.1"/>
    <property type="molecule type" value="Genomic_DNA"/>
</dbReference>
<sequence>MQLSILLSVLAGTVAVSAYADVFAACTPEKDCCFSTKGACQRQSSFAVERYYECGTIKLCPDYGVSLQACKADCCSISTKWGRGCPGK</sequence>